<feature type="signal peptide" evidence="2">
    <location>
        <begin position="1"/>
        <end position="21"/>
    </location>
</feature>
<dbReference type="STRING" id="229203.SAMN05444338_11015"/>
<dbReference type="OrthoDB" id="799522at2"/>
<reference evidence="4" key="1">
    <citation type="submission" date="2016-10" db="EMBL/GenBank/DDBJ databases">
        <authorList>
            <person name="Varghese N."/>
            <person name="Submissions S."/>
        </authorList>
    </citation>
    <scope>NUCLEOTIDE SEQUENCE [LARGE SCALE GENOMIC DNA]</scope>
    <source>
        <strain evidence="4">DSM 15718</strain>
    </source>
</reference>
<organism evidence="3 4">
    <name type="scientific">Flavobacterium degerlachei</name>
    <dbReference type="NCBI Taxonomy" id="229203"/>
    <lineage>
        <taxon>Bacteria</taxon>
        <taxon>Pseudomonadati</taxon>
        <taxon>Bacteroidota</taxon>
        <taxon>Flavobacteriia</taxon>
        <taxon>Flavobacteriales</taxon>
        <taxon>Flavobacteriaceae</taxon>
        <taxon>Flavobacterium</taxon>
    </lineage>
</organism>
<evidence type="ECO:0000256" key="1">
    <source>
        <dbReference type="SAM" id="MobiDB-lite"/>
    </source>
</evidence>
<feature type="region of interest" description="Disordered" evidence="1">
    <location>
        <begin position="131"/>
        <end position="207"/>
    </location>
</feature>
<protein>
    <recommendedName>
        <fullName evidence="5">YXWGXW repeat-containing protein</fullName>
    </recommendedName>
</protein>
<sequence>MKTLKLLAVGIILLVSSSIQAQLSVSLNIGTAPSWGPSGYANVDYYYLPDVQAYYDIRASQFIYFGSGRWVRSRYLPRQYRDYDLNRGYKVVLNNYHGNRPYANFHNDRKTYYKGYRGGNQRAIGQRHDNHRYSNNRNAVNHRKYDSRRYAENRKYSNNHKNSTNRRYADNRKSSNNHAKYYSKRGHNRNNDHGNKNKKENRGHGKR</sequence>
<dbReference type="AlphaFoldDB" id="A0A1H3BJ87"/>
<accession>A0A1H3BJ87</accession>
<name>A0A1H3BJ87_9FLAO</name>
<feature type="compositionally biased region" description="Basic and acidic residues" evidence="1">
    <location>
        <begin position="189"/>
        <end position="207"/>
    </location>
</feature>
<feature type="compositionally biased region" description="Basic and acidic residues" evidence="1">
    <location>
        <begin position="143"/>
        <end position="155"/>
    </location>
</feature>
<evidence type="ECO:0008006" key="5">
    <source>
        <dbReference type="Google" id="ProtNLM"/>
    </source>
</evidence>
<evidence type="ECO:0000313" key="4">
    <source>
        <dbReference type="Proteomes" id="UP000198569"/>
    </source>
</evidence>
<dbReference type="Proteomes" id="UP000198569">
    <property type="component" value="Unassembled WGS sequence"/>
</dbReference>
<keyword evidence="2" id="KW-0732">Signal</keyword>
<feature type="chain" id="PRO_5011439025" description="YXWGXW repeat-containing protein" evidence="2">
    <location>
        <begin position="22"/>
        <end position="207"/>
    </location>
</feature>
<keyword evidence="4" id="KW-1185">Reference proteome</keyword>
<evidence type="ECO:0000256" key="2">
    <source>
        <dbReference type="SAM" id="SignalP"/>
    </source>
</evidence>
<gene>
    <name evidence="3" type="ORF">SAMN05444338_11015</name>
</gene>
<dbReference type="RefSeq" id="WP_091433124.1">
    <property type="nucleotide sequence ID" value="NZ_FNMV01000010.1"/>
</dbReference>
<evidence type="ECO:0000313" key="3">
    <source>
        <dbReference type="EMBL" id="SDX41139.1"/>
    </source>
</evidence>
<dbReference type="EMBL" id="FNMV01000010">
    <property type="protein sequence ID" value="SDX41139.1"/>
    <property type="molecule type" value="Genomic_DNA"/>
</dbReference>
<proteinExistence type="predicted"/>